<dbReference type="EMBL" id="JAVFWL010000004">
    <property type="protein sequence ID" value="KAK6746976.1"/>
    <property type="molecule type" value="Genomic_DNA"/>
</dbReference>
<feature type="domain" description="Nuclear receptor" evidence="12">
    <location>
        <begin position="28"/>
        <end position="103"/>
    </location>
</feature>
<evidence type="ECO:0000256" key="10">
    <source>
        <dbReference type="RuleBase" id="RU004334"/>
    </source>
</evidence>
<dbReference type="PROSITE" id="PS00031">
    <property type="entry name" value="NUCLEAR_REC_DBD_1"/>
    <property type="match status" value="1"/>
</dbReference>
<protein>
    <recommendedName>
        <fullName evidence="16">Zinc finger, C4 type</fullName>
    </recommendedName>
</protein>
<dbReference type="InterPro" id="IPR000536">
    <property type="entry name" value="Nucl_hrmn_rcpt_lig-bd"/>
</dbReference>
<dbReference type="PANTHER" id="PTHR24082">
    <property type="entry name" value="NUCLEAR HORMONE RECEPTOR"/>
    <property type="match status" value="1"/>
</dbReference>
<keyword evidence="8 10" id="KW-0675">Receptor</keyword>
<evidence type="ECO:0000256" key="7">
    <source>
        <dbReference type="ARBA" id="ARBA00023163"/>
    </source>
</evidence>
<keyword evidence="7 10" id="KW-0804">Transcription</keyword>
<keyword evidence="2 10" id="KW-0479">Metal-binding</keyword>
<dbReference type="SUPFAM" id="SSF48508">
    <property type="entry name" value="Nuclear receptor ligand-binding domain"/>
    <property type="match status" value="1"/>
</dbReference>
<comment type="similarity">
    <text evidence="1 10">Belongs to the nuclear hormone receptor family.</text>
</comment>
<feature type="region of interest" description="Disordered" evidence="11">
    <location>
        <begin position="103"/>
        <end position="125"/>
    </location>
</feature>
<dbReference type="SMART" id="SM00430">
    <property type="entry name" value="HOLI"/>
    <property type="match status" value="1"/>
</dbReference>
<keyword evidence="5 10" id="KW-0805">Transcription regulation</keyword>
<dbReference type="InterPro" id="IPR001628">
    <property type="entry name" value="Znf_hrmn_rcpt"/>
</dbReference>
<accession>A0ABR1D900</accession>
<dbReference type="PROSITE" id="PS51843">
    <property type="entry name" value="NR_LBD"/>
    <property type="match status" value="1"/>
</dbReference>
<feature type="domain" description="NR LBD" evidence="13">
    <location>
        <begin position="306"/>
        <end position="532"/>
    </location>
</feature>
<evidence type="ECO:0000256" key="9">
    <source>
        <dbReference type="ARBA" id="ARBA00023242"/>
    </source>
</evidence>
<name>A0ABR1D900_NECAM</name>
<dbReference type="PRINTS" id="PR00398">
    <property type="entry name" value="STRDHORMONER"/>
</dbReference>
<evidence type="ECO:0000259" key="12">
    <source>
        <dbReference type="PROSITE" id="PS51030"/>
    </source>
</evidence>
<dbReference type="Proteomes" id="UP001303046">
    <property type="component" value="Unassembled WGS sequence"/>
</dbReference>
<evidence type="ECO:0008006" key="16">
    <source>
        <dbReference type="Google" id="ProtNLM"/>
    </source>
</evidence>
<dbReference type="Gene3D" id="1.10.565.10">
    <property type="entry name" value="Retinoid X Receptor"/>
    <property type="match status" value="1"/>
</dbReference>
<proteinExistence type="inferred from homology"/>
<keyword evidence="3 10" id="KW-0863">Zinc-finger</keyword>
<feature type="region of interest" description="Disordered" evidence="11">
    <location>
        <begin position="180"/>
        <end position="225"/>
    </location>
</feature>
<keyword evidence="6 10" id="KW-0238">DNA-binding</keyword>
<dbReference type="Pfam" id="PF00105">
    <property type="entry name" value="zf-C4"/>
    <property type="match status" value="1"/>
</dbReference>
<dbReference type="Gene3D" id="3.30.50.10">
    <property type="entry name" value="Erythroid Transcription Factor GATA-1, subunit A"/>
    <property type="match status" value="1"/>
</dbReference>
<dbReference type="InterPro" id="IPR001723">
    <property type="entry name" value="Nuclear_hrmn_rcpt"/>
</dbReference>
<dbReference type="Pfam" id="PF00104">
    <property type="entry name" value="Hormone_recep"/>
    <property type="match status" value="1"/>
</dbReference>
<dbReference type="SMART" id="SM00399">
    <property type="entry name" value="ZnF_C4"/>
    <property type="match status" value="1"/>
</dbReference>
<evidence type="ECO:0000256" key="2">
    <source>
        <dbReference type="ARBA" id="ARBA00022723"/>
    </source>
</evidence>
<sequence>MSGLSPASLSEDDVSARRTQVQYLEDAQRTCKVCGDRANGYNFGVLTCESCKAFFRRNAVKEEEIKCPFSGNCGITSASRRFCQACRLRKCFAVGMSRSWLTDQKPRANSRKRQTRSSEASNSDEEVSVPKAYLKELIRKSKRLPSFCECTCTCGFYPAGTRLTAFTYEKECPPVVYPSSSYSPPSMSFSQSPSIRTERPPPCAPTSSNPPYLRQPLDIPNSMPSPQELLNLQGYGIGSNAMLSAFSTVQPSYTSLQPPVPSQGVAINPVVSSLQGVDPMSPSTSKPPASGEIPFDLKKYSKLSSNDVNLLQELIRANEPLKAPIDLHFSGELTLMDVVKISEAALKRIVCMARDLAAFKDLDIEDKKNLMKGSCSELLILRGVMAFDPNKNTWNHNFTTGIKGMEVKLDVLKSTKETQHYEEHKRFLTEFNEQIRTNECVMLLLMALVIFRPDRQNLREKERVRAIQNTYYGVLRRILECEYAGNEAFLVYEMLVRKLEELKHLKEGLVRIYYGFDSRQLDPLIKELFDMM</sequence>
<dbReference type="InterPro" id="IPR035500">
    <property type="entry name" value="NHR-like_dom_sf"/>
</dbReference>
<dbReference type="SUPFAM" id="SSF57716">
    <property type="entry name" value="Glucocorticoid receptor-like (DNA-binding domain)"/>
    <property type="match status" value="1"/>
</dbReference>
<dbReference type="InterPro" id="IPR013088">
    <property type="entry name" value="Znf_NHR/GATA"/>
</dbReference>
<dbReference type="PANTHER" id="PTHR24082:SF283">
    <property type="entry name" value="NUCLEAR HORMONE RECEPTOR HR96"/>
    <property type="match status" value="1"/>
</dbReference>
<reference evidence="14 15" key="1">
    <citation type="submission" date="2023-08" db="EMBL/GenBank/DDBJ databases">
        <title>A Necator americanus chromosomal reference genome.</title>
        <authorList>
            <person name="Ilik V."/>
            <person name="Petrzelkova K.J."/>
            <person name="Pardy F."/>
            <person name="Fuh T."/>
            <person name="Niatou-Singa F.S."/>
            <person name="Gouil Q."/>
            <person name="Baker L."/>
            <person name="Ritchie M.E."/>
            <person name="Jex A.R."/>
            <person name="Gazzola D."/>
            <person name="Li H."/>
            <person name="Toshio Fujiwara R."/>
            <person name="Zhan B."/>
            <person name="Aroian R.V."/>
            <person name="Pafco B."/>
            <person name="Schwarz E.M."/>
        </authorList>
    </citation>
    <scope>NUCLEOTIDE SEQUENCE [LARGE SCALE GENOMIC DNA]</scope>
    <source>
        <strain evidence="14 15">Aroian</strain>
        <tissue evidence="14">Whole animal</tissue>
    </source>
</reference>
<comment type="subcellular location">
    <subcellularLocation>
        <location evidence="10">Nucleus</location>
    </subcellularLocation>
</comment>
<dbReference type="PRINTS" id="PR00047">
    <property type="entry name" value="STROIDFINGER"/>
</dbReference>
<keyword evidence="4 10" id="KW-0862">Zinc</keyword>
<dbReference type="InterPro" id="IPR050234">
    <property type="entry name" value="Nuclear_hormone_rcpt_NR1"/>
</dbReference>
<keyword evidence="9 10" id="KW-0539">Nucleus</keyword>
<evidence type="ECO:0000256" key="8">
    <source>
        <dbReference type="ARBA" id="ARBA00023170"/>
    </source>
</evidence>
<evidence type="ECO:0000256" key="3">
    <source>
        <dbReference type="ARBA" id="ARBA00022771"/>
    </source>
</evidence>
<evidence type="ECO:0000313" key="15">
    <source>
        <dbReference type="Proteomes" id="UP001303046"/>
    </source>
</evidence>
<feature type="compositionally biased region" description="Low complexity" evidence="11">
    <location>
        <begin position="180"/>
        <end position="194"/>
    </location>
</feature>
<evidence type="ECO:0000256" key="1">
    <source>
        <dbReference type="ARBA" id="ARBA00005993"/>
    </source>
</evidence>
<gene>
    <name evidence="14" type="primary">Necator_chrIV.g13597</name>
    <name evidence="14" type="ORF">RB195_000306</name>
</gene>
<dbReference type="PROSITE" id="PS51030">
    <property type="entry name" value="NUCLEAR_REC_DBD_2"/>
    <property type="match status" value="1"/>
</dbReference>
<keyword evidence="15" id="KW-1185">Reference proteome</keyword>
<evidence type="ECO:0000256" key="5">
    <source>
        <dbReference type="ARBA" id="ARBA00023015"/>
    </source>
</evidence>
<organism evidence="14 15">
    <name type="scientific">Necator americanus</name>
    <name type="common">Human hookworm</name>
    <dbReference type="NCBI Taxonomy" id="51031"/>
    <lineage>
        <taxon>Eukaryota</taxon>
        <taxon>Metazoa</taxon>
        <taxon>Ecdysozoa</taxon>
        <taxon>Nematoda</taxon>
        <taxon>Chromadorea</taxon>
        <taxon>Rhabditida</taxon>
        <taxon>Rhabditina</taxon>
        <taxon>Rhabditomorpha</taxon>
        <taxon>Strongyloidea</taxon>
        <taxon>Ancylostomatidae</taxon>
        <taxon>Bunostominae</taxon>
        <taxon>Necator</taxon>
    </lineage>
</organism>
<evidence type="ECO:0000256" key="6">
    <source>
        <dbReference type="ARBA" id="ARBA00023125"/>
    </source>
</evidence>
<evidence type="ECO:0000256" key="4">
    <source>
        <dbReference type="ARBA" id="ARBA00022833"/>
    </source>
</evidence>
<comment type="caution">
    <text evidence="14">The sequence shown here is derived from an EMBL/GenBank/DDBJ whole genome shotgun (WGS) entry which is preliminary data.</text>
</comment>
<evidence type="ECO:0000313" key="14">
    <source>
        <dbReference type="EMBL" id="KAK6746976.1"/>
    </source>
</evidence>
<evidence type="ECO:0000256" key="11">
    <source>
        <dbReference type="SAM" id="MobiDB-lite"/>
    </source>
</evidence>
<evidence type="ECO:0000259" key="13">
    <source>
        <dbReference type="PROSITE" id="PS51843"/>
    </source>
</evidence>